<protein>
    <recommendedName>
        <fullName evidence="2">FMR1-interacting protein 1 conserved domain-containing protein</fullName>
    </recommendedName>
</protein>
<feature type="compositionally biased region" description="Basic and acidic residues" evidence="1">
    <location>
        <begin position="238"/>
        <end position="247"/>
    </location>
</feature>
<dbReference type="InterPro" id="IPR019496">
    <property type="entry name" value="NUFIP1_cons_dom"/>
</dbReference>
<evidence type="ECO:0000259" key="2">
    <source>
        <dbReference type="Pfam" id="PF10453"/>
    </source>
</evidence>
<dbReference type="AlphaFoldDB" id="A0A9P1M9V9"/>
<evidence type="ECO:0000313" key="4">
    <source>
        <dbReference type="Proteomes" id="UP000838763"/>
    </source>
</evidence>
<feature type="compositionally biased region" description="Basic and acidic residues" evidence="1">
    <location>
        <begin position="159"/>
        <end position="175"/>
    </location>
</feature>
<keyword evidence="4" id="KW-1185">Reference proteome</keyword>
<feature type="compositionally biased region" description="Basic and acidic residues" evidence="1">
    <location>
        <begin position="257"/>
        <end position="279"/>
    </location>
</feature>
<dbReference type="OrthoDB" id="273070at2759"/>
<feature type="compositionally biased region" description="Polar residues" evidence="1">
    <location>
        <begin position="369"/>
        <end position="384"/>
    </location>
</feature>
<evidence type="ECO:0000256" key="1">
    <source>
        <dbReference type="SAM" id="MobiDB-lite"/>
    </source>
</evidence>
<feature type="compositionally biased region" description="Basic and acidic residues" evidence="1">
    <location>
        <begin position="292"/>
        <end position="323"/>
    </location>
</feature>
<name>A0A9P1M9V9_9PEZI</name>
<reference evidence="3" key="1">
    <citation type="submission" date="2022-11" db="EMBL/GenBank/DDBJ databases">
        <authorList>
            <person name="Scott C."/>
            <person name="Bruce N."/>
        </authorList>
    </citation>
    <scope>NUCLEOTIDE SEQUENCE</scope>
</reference>
<proteinExistence type="predicted"/>
<feature type="compositionally biased region" description="Low complexity" evidence="1">
    <location>
        <begin position="44"/>
        <end position="71"/>
    </location>
</feature>
<gene>
    <name evidence="3" type="ORF">PPNO1_LOCUS3451</name>
</gene>
<feature type="region of interest" description="Disordered" evidence="1">
    <location>
        <begin position="234"/>
        <end position="339"/>
    </location>
</feature>
<accession>A0A9P1M9V9</accession>
<feature type="region of interest" description="Disordered" evidence="1">
    <location>
        <begin position="135"/>
        <end position="214"/>
    </location>
</feature>
<evidence type="ECO:0000313" key="3">
    <source>
        <dbReference type="EMBL" id="CAI4213707.1"/>
    </source>
</evidence>
<dbReference type="Pfam" id="PF10453">
    <property type="entry name" value="NUFIP1"/>
    <property type="match status" value="1"/>
</dbReference>
<feature type="domain" description="FMR1-interacting protein 1 conserved" evidence="2">
    <location>
        <begin position="222"/>
        <end position="252"/>
    </location>
</feature>
<dbReference type="Proteomes" id="UP000838763">
    <property type="component" value="Unassembled WGS sequence"/>
</dbReference>
<dbReference type="EMBL" id="CALLCH030000009">
    <property type="protein sequence ID" value="CAI4213707.1"/>
    <property type="molecule type" value="Genomic_DNA"/>
</dbReference>
<sequence>MLRVTPLPPFRRRIITQTTPKLAIPSPSTLLIQVIPPAQPPYAAPYGATPPASSQWPAQPNHAQQQQQQQGGYQGGRHRGGWQNDRGVLARARPGGQAAIETMLPAQPPLARLLVILLPALPTQIPTHQFLTLSPLPKHTTTRPPPPPAAVAASAGSAGRHDPYFGHSHGHDQPAHGKKKKRKVNTLGLTPGDVSGSEEDDDDGEEKKLSDLMGNEVIEIPDMAAYIAERRKRYPTKARVEAKKATEASETQQADEETSRLEREADKLRRQLKKVESSIKRKREQQDEGDEMRDPTPEEGSDNDKPEVQSSRVREAAIREKEANNGQLTIKQRLILNDKEQEDLAVLESIQYLREKGLVKTTPAVKLESPSSAQTSPNKPSKSQKPAGPTTSTLPAPPLTPCPT</sequence>
<organism evidence="3 4">
    <name type="scientific">Parascedosporium putredinis</name>
    <dbReference type="NCBI Taxonomy" id="1442378"/>
    <lineage>
        <taxon>Eukaryota</taxon>
        <taxon>Fungi</taxon>
        <taxon>Dikarya</taxon>
        <taxon>Ascomycota</taxon>
        <taxon>Pezizomycotina</taxon>
        <taxon>Sordariomycetes</taxon>
        <taxon>Hypocreomycetidae</taxon>
        <taxon>Microascales</taxon>
        <taxon>Microascaceae</taxon>
        <taxon>Parascedosporium</taxon>
    </lineage>
</organism>
<feature type="region of interest" description="Disordered" evidence="1">
    <location>
        <begin position="42"/>
        <end position="84"/>
    </location>
</feature>
<feature type="region of interest" description="Disordered" evidence="1">
    <location>
        <begin position="357"/>
        <end position="404"/>
    </location>
</feature>
<comment type="caution">
    <text evidence="3">The sequence shown here is derived from an EMBL/GenBank/DDBJ whole genome shotgun (WGS) entry which is preliminary data.</text>
</comment>
<feature type="compositionally biased region" description="Pro residues" evidence="1">
    <location>
        <begin position="395"/>
        <end position="404"/>
    </location>
</feature>